<gene>
    <name evidence="3" type="ORF">PTSG_08775</name>
</gene>
<keyword evidence="1" id="KW-0472">Membrane</keyword>
<keyword evidence="1" id="KW-0812">Transmembrane</keyword>
<keyword evidence="1" id="KW-1133">Transmembrane helix</keyword>
<evidence type="ECO:0000256" key="1">
    <source>
        <dbReference type="SAM" id="Phobius"/>
    </source>
</evidence>
<dbReference type="RefSeq" id="XP_004990158.1">
    <property type="nucleotide sequence ID" value="XM_004990101.1"/>
</dbReference>
<accession>F2UKN3</accession>
<keyword evidence="4" id="KW-1185">Reference proteome</keyword>
<dbReference type="GeneID" id="16070711"/>
<sequence>MPLEAYDHRRSARTRRVHALYEIAHTAVDFAAAMSFLVGSILFLWSKYQIPGVWLFIVGSFFFCVKPTLRLSREIHLWHIGKVEALSRQAPEEEARQQL</sequence>
<reference evidence="3" key="1">
    <citation type="submission" date="2009-08" db="EMBL/GenBank/DDBJ databases">
        <title>Annotation of Salpingoeca rosetta.</title>
        <authorList>
            <consortium name="The Broad Institute Genome Sequencing Platform"/>
            <person name="Russ C."/>
            <person name="Cuomo C."/>
            <person name="Burger G."/>
            <person name="Gray M.W."/>
            <person name="Holland P.W.H."/>
            <person name="King N."/>
            <person name="Lang F.B.F."/>
            <person name="Roger A.J."/>
            <person name="Ruiz-Trillo I."/>
            <person name="Young S.K."/>
            <person name="Zeng Q."/>
            <person name="Gargeya S."/>
            <person name="Alvarado L."/>
            <person name="Berlin A."/>
            <person name="Chapman S.B."/>
            <person name="Chen Z."/>
            <person name="Freedman E."/>
            <person name="Gellesch M."/>
            <person name="Goldberg J."/>
            <person name="Griggs A."/>
            <person name="Gujja S."/>
            <person name="Heilman E."/>
            <person name="Heiman D."/>
            <person name="Howarth C."/>
            <person name="Mehta T."/>
            <person name="Neiman D."/>
            <person name="Pearson M."/>
            <person name="Roberts A."/>
            <person name="Saif S."/>
            <person name="Shea T."/>
            <person name="Shenoy N."/>
            <person name="Sisk P."/>
            <person name="Stolte C."/>
            <person name="Sykes S."/>
            <person name="White J."/>
            <person name="Yandava C."/>
            <person name="Haas B."/>
            <person name="Nusbaum C."/>
            <person name="Birren B."/>
        </authorList>
    </citation>
    <scope>NUCLEOTIDE SEQUENCE [LARGE SCALE GENOMIC DNA]</scope>
    <source>
        <strain evidence="3">ATCC 50818</strain>
    </source>
</reference>
<organism evidence="4">
    <name type="scientific">Salpingoeca rosetta (strain ATCC 50818 / BSB-021)</name>
    <dbReference type="NCBI Taxonomy" id="946362"/>
    <lineage>
        <taxon>Eukaryota</taxon>
        <taxon>Choanoflagellata</taxon>
        <taxon>Craspedida</taxon>
        <taxon>Salpingoecidae</taxon>
        <taxon>Salpingoeca</taxon>
    </lineage>
</organism>
<evidence type="ECO:0000313" key="3">
    <source>
        <dbReference type="EMBL" id="EGD77682.1"/>
    </source>
</evidence>
<dbReference type="Proteomes" id="UP000007799">
    <property type="component" value="Unassembled WGS sequence"/>
</dbReference>
<name>F2UKN3_SALR5</name>
<feature type="domain" description="YrhK" evidence="2">
    <location>
        <begin position="20"/>
        <end position="75"/>
    </location>
</feature>
<dbReference type="KEGG" id="sre:PTSG_08775"/>
<proteinExistence type="predicted"/>
<dbReference type="AlphaFoldDB" id="F2UKN3"/>
<dbReference type="InterPro" id="IPR025424">
    <property type="entry name" value="YrhK_domain"/>
</dbReference>
<dbReference type="EMBL" id="GL832979">
    <property type="protein sequence ID" value="EGD77682.1"/>
    <property type="molecule type" value="Genomic_DNA"/>
</dbReference>
<protein>
    <submittedName>
        <fullName evidence="3">Cobyric acid synthase</fullName>
    </submittedName>
</protein>
<feature type="transmembrane region" description="Helical" evidence="1">
    <location>
        <begin position="20"/>
        <end position="45"/>
    </location>
</feature>
<dbReference type="InParanoid" id="F2UKN3"/>
<feature type="transmembrane region" description="Helical" evidence="1">
    <location>
        <begin position="51"/>
        <end position="69"/>
    </location>
</feature>
<evidence type="ECO:0000259" key="2">
    <source>
        <dbReference type="Pfam" id="PF14145"/>
    </source>
</evidence>
<evidence type="ECO:0000313" key="4">
    <source>
        <dbReference type="Proteomes" id="UP000007799"/>
    </source>
</evidence>
<dbReference type="Pfam" id="PF14145">
    <property type="entry name" value="YrhK"/>
    <property type="match status" value="1"/>
</dbReference>